<evidence type="ECO:0000256" key="6">
    <source>
        <dbReference type="ARBA" id="ARBA00022840"/>
    </source>
</evidence>
<dbReference type="GO" id="GO:0006364">
    <property type="term" value="P:rRNA processing"/>
    <property type="evidence" value="ECO:0007669"/>
    <property type="project" value="UniProtKB-KW"/>
</dbReference>
<dbReference type="PANTHER" id="PTHR12595:SF0">
    <property type="entry name" value="ADENYLATE KINASE ISOENZYME 6"/>
    <property type="match status" value="1"/>
</dbReference>
<evidence type="ECO:0000256" key="4">
    <source>
        <dbReference type="ARBA" id="ARBA00022741"/>
    </source>
</evidence>
<dbReference type="SUPFAM" id="SSF52540">
    <property type="entry name" value="P-loop containing nucleoside triphosphate hydrolases"/>
    <property type="match status" value="1"/>
</dbReference>
<evidence type="ECO:0000313" key="7">
    <source>
        <dbReference type="EMBL" id="GAF93622.1"/>
    </source>
</evidence>
<dbReference type="GO" id="GO:0004017">
    <property type="term" value="F:AMP kinase activity"/>
    <property type="evidence" value="ECO:0007669"/>
    <property type="project" value="InterPro"/>
</dbReference>
<keyword evidence="2" id="KW-0698">rRNA processing</keyword>
<keyword evidence="1" id="KW-0690">Ribosome biogenesis</keyword>
<comment type="caution">
    <text evidence="7">The sequence shown here is derived from an EMBL/GenBank/DDBJ whole genome shotgun (WGS) entry which is preliminary data.</text>
</comment>
<dbReference type="EMBL" id="BARS01017047">
    <property type="protein sequence ID" value="GAF93622.1"/>
    <property type="molecule type" value="Genomic_DNA"/>
</dbReference>
<sequence>LSLPTIGNILLVSHLSHLMHCDTVIVLRTSPRILRQRLEARGWPESKVRENVEAEAVGVILVEAMELEPAVPVLEVDTTSEGPDHTAIRIANALDGAGDDLEAGHVDWSEEVMGWY</sequence>
<keyword evidence="4" id="KW-0547">Nucleotide-binding</keyword>
<dbReference type="GO" id="GO:0016887">
    <property type="term" value="F:ATP hydrolysis activity"/>
    <property type="evidence" value="ECO:0007669"/>
    <property type="project" value="InterPro"/>
</dbReference>
<keyword evidence="6" id="KW-0067">ATP-binding</keyword>
<reference evidence="7" key="1">
    <citation type="journal article" date="2014" name="Front. Microbiol.">
        <title>High frequency of phylogenetically diverse reductive dehalogenase-homologous genes in deep subseafloor sedimentary metagenomes.</title>
        <authorList>
            <person name="Kawai M."/>
            <person name="Futagami T."/>
            <person name="Toyoda A."/>
            <person name="Takaki Y."/>
            <person name="Nishi S."/>
            <person name="Hori S."/>
            <person name="Arai W."/>
            <person name="Tsubouchi T."/>
            <person name="Morono Y."/>
            <person name="Uchiyama I."/>
            <person name="Ito T."/>
            <person name="Fujiyama A."/>
            <person name="Inagaki F."/>
            <person name="Takami H."/>
        </authorList>
    </citation>
    <scope>NUCLEOTIDE SEQUENCE</scope>
    <source>
        <strain evidence="7">Expedition CK06-06</strain>
    </source>
</reference>
<evidence type="ECO:0000256" key="3">
    <source>
        <dbReference type="ARBA" id="ARBA00022679"/>
    </source>
</evidence>
<gene>
    <name evidence="7" type="ORF">S01H1_27941</name>
</gene>
<protein>
    <submittedName>
        <fullName evidence="7">Uncharacterized protein</fullName>
    </submittedName>
</protein>
<evidence type="ECO:0000256" key="2">
    <source>
        <dbReference type="ARBA" id="ARBA00022552"/>
    </source>
</evidence>
<evidence type="ECO:0000256" key="5">
    <source>
        <dbReference type="ARBA" id="ARBA00022777"/>
    </source>
</evidence>
<proteinExistence type="predicted"/>
<dbReference type="InterPro" id="IPR020618">
    <property type="entry name" value="Adenyl_kinase_AK6"/>
</dbReference>
<accession>X0TZN9</accession>
<dbReference type="Gene3D" id="3.40.50.300">
    <property type="entry name" value="P-loop containing nucleotide triphosphate hydrolases"/>
    <property type="match status" value="1"/>
</dbReference>
<evidence type="ECO:0000256" key="1">
    <source>
        <dbReference type="ARBA" id="ARBA00022517"/>
    </source>
</evidence>
<keyword evidence="3" id="KW-0808">Transferase</keyword>
<dbReference type="AlphaFoldDB" id="X0TZN9"/>
<keyword evidence="5" id="KW-0418">Kinase</keyword>
<dbReference type="PANTHER" id="PTHR12595">
    <property type="entry name" value="POS9-ACTIVATING FACTOR FAP7-RELATED"/>
    <property type="match status" value="1"/>
</dbReference>
<dbReference type="GO" id="GO:0005524">
    <property type="term" value="F:ATP binding"/>
    <property type="evidence" value="ECO:0007669"/>
    <property type="project" value="UniProtKB-KW"/>
</dbReference>
<dbReference type="Pfam" id="PF13238">
    <property type="entry name" value="AAA_18"/>
    <property type="match status" value="1"/>
</dbReference>
<name>X0TZN9_9ZZZZ</name>
<organism evidence="7">
    <name type="scientific">marine sediment metagenome</name>
    <dbReference type="NCBI Taxonomy" id="412755"/>
    <lineage>
        <taxon>unclassified sequences</taxon>
        <taxon>metagenomes</taxon>
        <taxon>ecological metagenomes</taxon>
    </lineage>
</organism>
<feature type="non-terminal residue" evidence="7">
    <location>
        <position position="1"/>
    </location>
</feature>
<dbReference type="InterPro" id="IPR027417">
    <property type="entry name" value="P-loop_NTPase"/>
</dbReference>